<keyword evidence="2" id="KW-0812">Transmembrane</keyword>
<feature type="transmembrane region" description="Helical" evidence="2">
    <location>
        <begin position="66"/>
        <end position="86"/>
    </location>
</feature>
<proteinExistence type="predicted"/>
<evidence type="ECO:0000313" key="3">
    <source>
        <dbReference type="EMBL" id="RLP76418.1"/>
    </source>
</evidence>
<feature type="transmembrane region" description="Helical" evidence="2">
    <location>
        <begin position="157"/>
        <end position="174"/>
    </location>
</feature>
<comment type="caution">
    <text evidence="3">The sequence shown here is derived from an EMBL/GenBank/DDBJ whole genome shotgun (WGS) entry which is preliminary data.</text>
</comment>
<sequence>MRVKIDLGHGPAPASEYTGHVTNPADFPATPRTTPSGTAETAFGVGFPAAGSAAESTEKPRVASRIPSLILAFLAGALMGMVGTVAHPNTVTVAGIDVPYGLLLGLAASLALMLGVRLVSPGRAAVIATGIGLIGVIALFTVPGTGGTILIDNSTNSLVWTLGPVLIATIVIAWPRFSKPVRPVSGAAPGHPGQPG</sequence>
<dbReference type="AlphaFoldDB" id="A0A3L7A984"/>
<evidence type="ECO:0000256" key="1">
    <source>
        <dbReference type="SAM" id="MobiDB-lite"/>
    </source>
</evidence>
<name>A0A3L7A984_9MICO</name>
<evidence type="ECO:0000313" key="4">
    <source>
        <dbReference type="Proteomes" id="UP000272503"/>
    </source>
</evidence>
<protein>
    <recommendedName>
        <fullName evidence="5">Histidinol dehydrogenase</fullName>
    </recommendedName>
</protein>
<gene>
    <name evidence="3" type="ORF">D9V32_06005</name>
</gene>
<dbReference type="EMBL" id="RCUX01000004">
    <property type="protein sequence ID" value="RLP76418.1"/>
    <property type="molecule type" value="Genomic_DNA"/>
</dbReference>
<feature type="transmembrane region" description="Helical" evidence="2">
    <location>
        <begin position="126"/>
        <end position="151"/>
    </location>
</feature>
<evidence type="ECO:0008006" key="5">
    <source>
        <dbReference type="Google" id="ProtNLM"/>
    </source>
</evidence>
<organism evidence="3 4">
    <name type="scientific">Mycetocola tolaasinivorans</name>
    <dbReference type="NCBI Taxonomy" id="76635"/>
    <lineage>
        <taxon>Bacteria</taxon>
        <taxon>Bacillati</taxon>
        <taxon>Actinomycetota</taxon>
        <taxon>Actinomycetes</taxon>
        <taxon>Micrococcales</taxon>
        <taxon>Microbacteriaceae</taxon>
        <taxon>Mycetocola</taxon>
    </lineage>
</organism>
<keyword evidence="2" id="KW-1133">Transmembrane helix</keyword>
<reference evidence="3 4" key="1">
    <citation type="submission" date="2018-10" db="EMBL/GenBank/DDBJ databases">
        <authorList>
            <person name="Li J."/>
        </authorList>
    </citation>
    <scope>NUCLEOTIDE SEQUENCE [LARGE SCALE GENOMIC DNA]</scope>
    <source>
        <strain evidence="3 4">IF 016277</strain>
    </source>
</reference>
<accession>A0A3L7A984</accession>
<feature type="region of interest" description="Disordered" evidence="1">
    <location>
        <begin position="1"/>
        <end position="35"/>
    </location>
</feature>
<keyword evidence="2" id="KW-0472">Membrane</keyword>
<feature type="transmembrane region" description="Helical" evidence="2">
    <location>
        <begin position="98"/>
        <end position="119"/>
    </location>
</feature>
<keyword evidence="4" id="KW-1185">Reference proteome</keyword>
<dbReference type="Proteomes" id="UP000272503">
    <property type="component" value="Unassembled WGS sequence"/>
</dbReference>
<evidence type="ECO:0000256" key="2">
    <source>
        <dbReference type="SAM" id="Phobius"/>
    </source>
</evidence>